<sequence>YGNGDPWPIEPNGGGHTLELIDSEMDNGLWQSWRASFSLYGSPGSTNDTTALALNNNINLPKTFVLYPNYPNPFNPRTYIRYEIPRPVNIQLIVYDLLGRTVNELVNSKKDAGIHFVSWDGTNYIGEPVSAGIYFYRISAGSFSSSHSMIFLK</sequence>
<organism evidence="2">
    <name type="scientific">marine metagenome</name>
    <dbReference type="NCBI Taxonomy" id="408172"/>
    <lineage>
        <taxon>unclassified sequences</taxon>
        <taxon>metagenomes</taxon>
        <taxon>ecological metagenomes</taxon>
    </lineage>
</organism>
<name>A0A382LWI5_9ZZZZ</name>
<reference evidence="2" key="1">
    <citation type="submission" date="2018-05" db="EMBL/GenBank/DDBJ databases">
        <authorList>
            <person name="Lanie J.A."/>
            <person name="Ng W.-L."/>
            <person name="Kazmierczak K.M."/>
            <person name="Andrzejewski T.M."/>
            <person name="Davidsen T.M."/>
            <person name="Wayne K.J."/>
            <person name="Tettelin H."/>
            <person name="Glass J.I."/>
            <person name="Rusch D."/>
            <person name="Podicherti R."/>
            <person name="Tsui H.-C.T."/>
            <person name="Winkler M.E."/>
        </authorList>
    </citation>
    <scope>NUCLEOTIDE SEQUENCE</scope>
</reference>
<proteinExistence type="predicted"/>
<gene>
    <name evidence="2" type="ORF">METZ01_LOCUS293968</name>
</gene>
<dbReference type="InterPro" id="IPR025965">
    <property type="entry name" value="FlgD/Vpr_Ig-like"/>
</dbReference>
<evidence type="ECO:0000259" key="1">
    <source>
        <dbReference type="Pfam" id="PF13860"/>
    </source>
</evidence>
<dbReference type="AlphaFoldDB" id="A0A382LWI5"/>
<evidence type="ECO:0000313" key="2">
    <source>
        <dbReference type="EMBL" id="SVC41114.1"/>
    </source>
</evidence>
<dbReference type="Pfam" id="PF13860">
    <property type="entry name" value="FlgD_ig"/>
    <property type="match status" value="1"/>
</dbReference>
<dbReference type="InterPro" id="IPR026444">
    <property type="entry name" value="Secre_tail"/>
</dbReference>
<dbReference type="NCBIfam" id="TIGR04183">
    <property type="entry name" value="Por_Secre_tail"/>
    <property type="match status" value="1"/>
</dbReference>
<accession>A0A382LWI5</accession>
<feature type="non-terminal residue" evidence="2">
    <location>
        <position position="1"/>
    </location>
</feature>
<dbReference type="EMBL" id="UINC01089762">
    <property type="protein sequence ID" value="SVC41114.1"/>
    <property type="molecule type" value="Genomic_DNA"/>
</dbReference>
<protein>
    <recommendedName>
        <fullName evidence="1">FlgD/Vpr Ig-like domain-containing protein</fullName>
    </recommendedName>
</protein>
<dbReference type="Gene3D" id="2.60.40.4070">
    <property type="match status" value="1"/>
</dbReference>
<feature type="domain" description="FlgD/Vpr Ig-like" evidence="1">
    <location>
        <begin position="82"/>
        <end position="140"/>
    </location>
</feature>